<evidence type="ECO:0000313" key="1">
    <source>
        <dbReference type="EMBL" id="MBM4716172.1"/>
    </source>
</evidence>
<accession>A0AAE3BBU9</accession>
<name>A0AAE3BBU9_RHOHA</name>
<protein>
    <submittedName>
        <fullName evidence="1">Uncharacterized protein</fullName>
    </submittedName>
</protein>
<dbReference type="EMBL" id="WUYC01000004">
    <property type="protein sequence ID" value="MBM4716172.1"/>
    <property type="molecule type" value="Genomic_DNA"/>
</dbReference>
<dbReference type="Proteomes" id="UP000706122">
    <property type="component" value="Unassembled WGS sequence"/>
</dbReference>
<comment type="caution">
    <text evidence="1">The sequence shown here is derived from an EMBL/GenBank/DDBJ whole genome shotgun (WGS) entry which is preliminary data.</text>
</comment>
<evidence type="ECO:0000313" key="2">
    <source>
        <dbReference type="Proteomes" id="UP000706122"/>
    </source>
</evidence>
<organism evidence="1 2">
    <name type="scientific">Rhodococcus hoagii</name>
    <name type="common">Corynebacterium equii</name>
    <dbReference type="NCBI Taxonomy" id="43767"/>
    <lineage>
        <taxon>Bacteria</taxon>
        <taxon>Bacillati</taxon>
        <taxon>Actinomycetota</taxon>
        <taxon>Actinomycetes</taxon>
        <taxon>Mycobacteriales</taxon>
        <taxon>Nocardiaceae</taxon>
        <taxon>Prescottella</taxon>
    </lineage>
</organism>
<dbReference type="AlphaFoldDB" id="A0AAE3BBU9"/>
<reference evidence="1" key="1">
    <citation type="submission" date="2019-11" db="EMBL/GenBank/DDBJ databases">
        <title>Spread of Macrolides and rifampicin resistant Rhodococcus equi in clinical isolates in the USA.</title>
        <authorList>
            <person name="Alvarez-Narvaez S."/>
            <person name="Huber L."/>
            <person name="Cohen N.D."/>
            <person name="Slovis N."/>
            <person name="Greiter M."/>
            <person name="Giguere S."/>
            <person name="Hart K."/>
        </authorList>
    </citation>
    <scope>NUCLEOTIDE SEQUENCE</scope>
    <source>
        <strain evidence="1">Lh_5</strain>
    </source>
</reference>
<gene>
    <name evidence="1" type="ORF">GS551_18600</name>
</gene>
<proteinExistence type="predicted"/>
<sequence>MLVFATEDQLSSWMGTPGPLNAGVLLREASTLVRSACRADVFDPLPNGLPVDDDKREALQDATCAQASVWAATDVNPTAGAGGLAREVVSSSIDGASVVFNTATTDSAKAASIGTLCSAAYRILRNAGLGSSAVQS</sequence>